<dbReference type="InterPro" id="IPR011042">
    <property type="entry name" value="6-blade_b-propeller_TolB-like"/>
</dbReference>
<sequence length="205" mass="22215">MPVIMWRNNSSSGVVVSKIISRAIGLVVDSQGNVYVNDPDYHWVTKWVPNAANGTVAAGTGTPGTNDQHLYYPYGLLFDELHSYLYVVDLYNNRIQRYTIGISTSGTTVAGGNGQESSSNQLYYHQAACVSKNTGDIYIADAYNNCLQKWSVESTSGVTIADTAGVYGSVATLLYGPANVTLSLNEIILDVGDLNNNRVQSFQLI</sequence>
<dbReference type="InterPro" id="IPR050952">
    <property type="entry name" value="TRIM-NHL_E3_ligases"/>
</dbReference>
<comment type="caution">
    <text evidence="2">The sequence shown here is derived from an EMBL/GenBank/DDBJ whole genome shotgun (WGS) entry which is preliminary data.</text>
</comment>
<dbReference type="Gene3D" id="2.120.10.30">
    <property type="entry name" value="TolB, C-terminal domain"/>
    <property type="match status" value="1"/>
</dbReference>
<gene>
    <name evidence="2" type="ORF">WKI299_LOCUS10717</name>
</gene>
<dbReference type="InterPro" id="IPR001258">
    <property type="entry name" value="NHL_repeat"/>
</dbReference>
<organism evidence="2 3">
    <name type="scientific">Rotaria magnacalcarata</name>
    <dbReference type="NCBI Taxonomy" id="392030"/>
    <lineage>
        <taxon>Eukaryota</taxon>
        <taxon>Metazoa</taxon>
        <taxon>Spiralia</taxon>
        <taxon>Gnathifera</taxon>
        <taxon>Rotifera</taxon>
        <taxon>Eurotatoria</taxon>
        <taxon>Bdelloidea</taxon>
        <taxon>Philodinida</taxon>
        <taxon>Philodinidae</taxon>
        <taxon>Rotaria</taxon>
    </lineage>
</organism>
<evidence type="ECO:0008006" key="4">
    <source>
        <dbReference type="Google" id="ProtNLM"/>
    </source>
</evidence>
<dbReference type="PANTHER" id="PTHR24104">
    <property type="entry name" value="E3 UBIQUITIN-PROTEIN LIGASE NHLRC1-RELATED"/>
    <property type="match status" value="1"/>
</dbReference>
<dbReference type="PANTHER" id="PTHR24104:SF25">
    <property type="entry name" value="PROTEIN LIN-41"/>
    <property type="match status" value="1"/>
</dbReference>
<name>A0A816PSJ9_9BILA</name>
<accession>A0A816PSJ9</accession>
<reference evidence="2" key="1">
    <citation type="submission" date="2021-02" db="EMBL/GenBank/DDBJ databases">
        <authorList>
            <person name="Nowell W R."/>
        </authorList>
    </citation>
    <scope>NUCLEOTIDE SEQUENCE</scope>
</reference>
<dbReference type="SUPFAM" id="SSF101898">
    <property type="entry name" value="NHL repeat"/>
    <property type="match status" value="1"/>
</dbReference>
<protein>
    <recommendedName>
        <fullName evidence="4">NHL repeat containing protein</fullName>
    </recommendedName>
</protein>
<dbReference type="AlphaFoldDB" id="A0A816PSJ9"/>
<dbReference type="EMBL" id="CAJNRF010003852">
    <property type="protein sequence ID" value="CAF2053416.1"/>
    <property type="molecule type" value="Genomic_DNA"/>
</dbReference>
<keyword evidence="1" id="KW-0677">Repeat</keyword>
<dbReference type="GO" id="GO:0008270">
    <property type="term" value="F:zinc ion binding"/>
    <property type="evidence" value="ECO:0007669"/>
    <property type="project" value="UniProtKB-KW"/>
</dbReference>
<proteinExistence type="predicted"/>
<dbReference type="Pfam" id="PF01436">
    <property type="entry name" value="NHL"/>
    <property type="match status" value="1"/>
</dbReference>
<evidence type="ECO:0000256" key="1">
    <source>
        <dbReference type="ARBA" id="ARBA00022737"/>
    </source>
</evidence>
<dbReference type="CDD" id="cd05819">
    <property type="entry name" value="NHL"/>
    <property type="match status" value="1"/>
</dbReference>
<evidence type="ECO:0000313" key="2">
    <source>
        <dbReference type="EMBL" id="CAF2053416.1"/>
    </source>
</evidence>
<dbReference type="Proteomes" id="UP000663856">
    <property type="component" value="Unassembled WGS sequence"/>
</dbReference>
<evidence type="ECO:0000313" key="3">
    <source>
        <dbReference type="Proteomes" id="UP000663856"/>
    </source>
</evidence>